<dbReference type="FunFam" id="2.40.30.30:FF:000003">
    <property type="entry name" value="Riboflavin biosynthesis protein"/>
    <property type="match status" value="1"/>
</dbReference>
<evidence type="ECO:0000256" key="7">
    <source>
        <dbReference type="ARBA" id="ARBA00022695"/>
    </source>
</evidence>
<dbReference type="PIRSF" id="PIRSF004491">
    <property type="entry name" value="FAD_Synth"/>
    <property type="match status" value="1"/>
</dbReference>
<keyword evidence="8 15" id="KW-0547">Nucleotide-binding</keyword>
<dbReference type="EC" id="2.7.1.26" evidence="15"/>
<evidence type="ECO:0000256" key="12">
    <source>
        <dbReference type="ARBA" id="ARBA00023268"/>
    </source>
</evidence>
<dbReference type="Pfam" id="PF06574">
    <property type="entry name" value="FAD_syn"/>
    <property type="match status" value="1"/>
</dbReference>
<keyword evidence="7 15" id="KW-0548">Nucleotidyltransferase</keyword>
<dbReference type="CDD" id="cd02064">
    <property type="entry name" value="FAD_synthetase_N"/>
    <property type="match status" value="1"/>
</dbReference>
<dbReference type="PANTHER" id="PTHR22749:SF6">
    <property type="entry name" value="RIBOFLAVIN KINASE"/>
    <property type="match status" value="1"/>
</dbReference>
<evidence type="ECO:0000256" key="4">
    <source>
        <dbReference type="ARBA" id="ARBA00022630"/>
    </source>
</evidence>
<dbReference type="FunFam" id="3.40.50.620:FF:000021">
    <property type="entry name" value="Riboflavin biosynthesis protein"/>
    <property type="match status" value="1"/>
</dbReference>
<reference evidence="17 18" key="1">
    <citation type="submission" date="2018-11" db="EMBL/GenBank/DDBJ databases">
        <authorList>
            <person name="Kleinhagauer T."/>
            <person name="Glaeser S.P."/>
            <person name="Spergser J."/>
            <person name="Ruckert C."/>
            <person name="Kaempfer P."/>
            <person name="Busse H.-J."/>
        </authorList>
    </citation>
    <scope>NUCLEOTIDE SEQUENCE [LARGE SCALE GENOMIC DNA]</scope>
    <source>
        <strain evidence="17 18">812CH</strain>
    </source>
</reference>
<evidence type="ECO:0000256" key="14">
    <source>
        <dbReference type="ARBA" id="ARBA00049494"/>
    </source>
</evidence>
<evidence type="ECO:0000256" key="6">
    <source>
        <dbReference type="ARBA" id="ARBA00022679"/>
    </source>
</evidence>
<dbReference type="SMART" id="SM00904">
    <property type="entry name" value="Flavokinase"/>
    <property type="match status" value="1"/>
</dbReference>
<dbReference type="EMBL" id="CP033898">
    <property type="protein sequence ID" value="AZA09072.1"/>
    <property type="molecule type" value="Genomic_DNA"/>
</dbReference>
<keyword evidence="4 15" id="KW-0285">Flavoprotein</keyword>
<evidence type="ECO:0000256" key="8">
    <source>
        <dbReference type="ARBA" id="ARBA00022741"/>
    </source>
</evidence>
<dbReference type="EC" id="2.7.7.2" evidence="15"/>
<dbReference type="Gene3D" id="2.40.30.30">
    <property type="entry name" value="Riboflavin kinase-like"/>
    <property type="match status" value="1"/>
</dbReference>
<keyword evidence="5 15" id="KW-0288">FMN</keyword>
<evidence type="ECO:0000256" key="10">
    <source>
        <dbReference type="ARBA" id="ARBA00022827"/>
    </source>
</evidence>
<protein>
    <recommendedName>
        <fullName evidence="15">Riboflavin biosynthesis protein</fullName>
    </recommendedName>
    <domain>
        <recommendedName>
            <fullName evidence="15">Riboflavin kinase</fullName>
            <ecNumber evidence="15">2.7.1.26</ecNumber>
        </recommendedName>
        <alternativeName>
            <fullName evidence="15">Flavokinase</fullName>
        </alternativeName>
    </domain>
    <domain>
        <recommendedName>
            <fullName evidence="15">FMN adenylyltransferase</fullName>
            <ecNumber evidence="15">2.7.7.2</ecNumber>
        </recommendedName>
        <alternativeName>
            <fullName evidence="15">FAD pyrophosphorylase</fullName>
        </alternativeName>
        <alternativeName>
            <fullName evidence="15">FAD synthase</fullName>
        </alternativeName>
    </domain>
</protein>
<sequence>MDIWQRFDEIPQTLQASVVTIGVFDGIHRGHRTLISEATERAHALGIPSILLTFNPHPMAVLRPDKMPPMLGSVAARAELAQDFGIDHMLAMSFSADLARLEPEAFFRDILVERLHAKVIVVGENFTFGHKAAGTTDTLIELGNRYGVEVIVRELLAEDGTVLSSTVIREALQSGDVHRANWCLGRWFSVSGQVVRGAGRGGRELGYPTANLYFPDSVALPADGVYAGLLTVTSQAPIEGDMEYGVAYPAAISVGHNPTFGDERRSVESFVIDREADLYGHTVEVAFIGHIRGMEKFDGVDQLLEAMGRDVAQAREIIAEATEISKEHCRNVLNNREEH</sequence>
<evidence type="ECO:0000256" key="5">
    <source>
        <dbReference type="ARBA" id="ARBA00022643"/>
    </source>
</evidence>
<evidence type="ECO:0000313" key="18">
    <source>
        <dbReference type="Proteomes" id="UP000271426"/>
    </source>
</evidence>
<dbReference type="AlphaFoldDB" id="A0A3G6ITT9"/>
<evidence type="ECO:0000256" key="11">
    <source>
        <dbReference type="ARBA" id="ARBA00022840"/>
    </source>
</evidence>
<dbReference type="GO" id="GO:0009231">
    <property type="term" value="P:riboflavin biosynthetic process"/>
    <property type="evidence" value="ECO:0007669"/>
    <property type="project" value="InterPro"/>
</dbReference>
<evidence type="ECO:0000256" key="2">
    <source>
        <dbReference type="ARBA" id="ARBA00004726"/>
    </source>
</evidence>
<dbReference type="InterPro" id="IPR014729">
    <property type="entry name" value="Rossmann-like_a/b/a_fold"/>
</dbReference>
<dbReference type="Gene3D" id="3.40.50.620">
    <property type="entry name" value="HUPs"/>
    <property type="match status" value="1"/>
</dbReference>
<dbReference type="NCBIfam" id="NF004160">
    <property type="entry name" value="PRK05627.1-3"/>
    <property type="match status" value="1"/>
</dbReference>
<evidence type="ECO:0000256" key="9">
    <source>
        <dbReference type="ARBA" id="ARBA00022777"/>
    </source>
</evidence>
<dbReference type="OrthoDB" id="9803667at2"/>
<keyword evidence="10 15" id="KW-0274">FAD</keyword>
<keyword evidence="18" id="KW-1185">Reference proteome</keyword>
<dbReference type="RefSeq" id="WP_123960040.1">
    <property type="nucleotide sequence ID" value="NZ_CP033898.1"/>
</dbReference>
<feature type="domain" description="Riboflavin kinase" evidence="16">
    <location>
        <begin position="183"/>
        <end position="319"/>
    </location>
</feature>
<gene>
    <name evidence="17" type="primary">ribF</name>
    <name evidence="17" type="ORF">CPPEL_04725</name>
</gene>
<comment type="pathway">
    <text evidence="2 15">Cofactor biosynthesis; FAD biosynthesis; FAD from FMN: step 1/1.</text>
</comment>
<dbReference type="InterPro" id="IPR002606">
    <property type="entry name" value="Riboflavin_kinase_bac"/>
</dbReference>
<evidence type="ECO:0000256" key="15">
    <source>
        <dbReference type="PIRNR" id="PIRNR004491"/>
    </source>
</evidence>
<dbReference type="PANTHER" id="PTHR22749">
    <property type="entry name" value="RIBOFLAVIN KINASE/FMN ADENYLYLTRANSFERASE"/>
    <property type="match status" value="1"/>
</dbReference>
<dbReference type="GO" id="GO:0005524">
    <property type="term" value="F:ATP binding"/>
    <property type="evidence" value="ECO:0007669"/>
    <property type="project" value="UniProtKB-UniRule"/>
</dbReference>
<dbReference type="NCBIfam" id="TIGR00083">
    <property type="entry name" value="ribF"/>
    <property type="match status" value="1"/>
</dbReference>
<dbReference type="SUPFAM" id="SSF52374">
    <property type="entry name" value="Nucleotidylyl transferase"/>
    <property type="match status" value="1"/>
</dbReference>
<organism evidence="17 18">
    <name type="scientific">Corynebacterium pseudopelargi</name>
    <dbReference type="NCBI Taxonomy" id="2080757"/>
    <lineage>
        <taxon>Bacteria</taxon>
        <taxon>Bacillati</taxon>
        <taxon>Actinomycetota</taxon>
        <taxon>Actinomycetes</taxon>
        <taxon>Mycobacteriales</taxon>
        <taxon>Corynebacteriaceae</taxon>
        <taxon>Corynebacterium</taxon>
    </lineage>
</organism>
<evidence type="ECO:0000256" key="13">
    <source>
        <dbReference type="ARBA" id="ARBA00047880"/>
    </source>
</evidence>
<dbReference type="UniPathway" id="UPA00276">
    <property type="reaction ID" value="UER00406"/>
</dbReference>
<keyword evidence="12" id="KW-0511">Multifunctional enzyme</keyword>
<comment type="pathway">
    <text evidence="3 15">Cofactor biosynthesis; FMN biosynthesis; FMN from riboflavin (ATP route): step 1/1.</text>
</comment>
<dbReference type="KEGG" id="cpso:CPPEL_04725"/>
<comment type="similarity">
    <text evidence="15">Belongs to the ribF family.</text>
</comment>
<keyword evidence="6 15" id="KW-0808">Transferase</keyword>
<evidence type="ECO:0000256" key="1">
    <source>
        <dbReference type="ARBA" id="ARBA00002121"/>
    </source>
</evidence>
<dbReference type="SUPFAM" id="SSF82114">
    <property type="entry name" value="Riboflavin kinase-like"/>
    <property type="match status" value="1"/>
</dbReference>
<dbReference type="GO" id="GO:0009398">
    <property type="term" value="P:FMN biosynthetic process"/>
    <property type="evidence" value="ECO:0007669"/>
    <property type="project" value="UniProtKB-UniRule"/>
</dbReference>
<dbReference type="GO" id="GO:0003919">
    <property type="term" value="F:FMN adenylyltransferase activity"/>
    <property type="evidence" value="ECO:0007669"/>
    <property type="project" value="UniProtKB-UniRule"/>
</dbReference>
<evidence type="ECO:0000259" key="16">
    <source>
        <dbReference type="SMART" id="SM00904"/>
    </source>
</evidence>
<comment type="catalytic activity">
    <reaction evidence="14 15">
        <text>FMN + ATP + H(+) = FAD + diphosphate</text>
        <dbReference type="Rhea" id="RHEA:17237"/>
        <dbReference type="ChEBI" id="CHEBI:15378"/>
        <dbReference type="ChEBI" id="CHEBI:30616"/>
        <dbReference type="ChEBI" id="CHEBI:33019"/>
        <dbReference type="ChEBI" id="CHEBI:57692"/>
        <dbReference type="ChEBI" id="CHEBI:58210"/>
        <dbReference type="EC" id="2.7.7.2"/>
    </reaction>
</comment>
<evidence type="ECO:0000256" key="3">
    <source>
        <dbReference type="ARBA" id="ARBA00005201"/>
    </source>
</evidence>
<dbReference type="InterPro" id="IPR023468">
    <property type="entry name" value="Riboflavin_kinase"/>
</dbReference>
<dbReference type="Pfam" id="PF01687">
    <property type="entry name" value="Flavokinase"/>
    <property type="match status" value="1"/>
</dbReference>
<comment type="catalytic activity">
    <reaction evidence="13 15">
        <text>riboflavin + ATP = FMN + ADP + H(+)</text>
        <dbReference type="Rhea" id="RHEA:14357"/>
        <dbReference type="ChEBI" id="CHEBI:15378"/>
        <dbReference type="ChEBI" id="CHEBI:30616"/>
        <dbReference type="ChEBI" id="CHEBI:57986"/>
        <dbReference type="ChEBI" id="CHEBI:58210"/>
        <dbReference type="ChEBI" id="CHEBI:456216"/>
        <dbReference type="EC" id="2.7.1.26"/>
    </reaction>
</comment>
<accession>A0A3G6ITT9</accession>
<comment type="function">
    <text evidence="1">Catalyzes the phosphorylation of riboflavin to FMN followed by the adenylation of FMN to FAD.</text>
</comment>
<keyword evidence="11 15" id="KW-0067">ATP-binding</keyword>
<dbReference type="Proteomes" id="UP000271426">
    <property type="component" value="Chromosome"/>
</dbReference>
<name>A0A3G6ITT9_9CORY</name>
<dbReference type="UniPathway" id="UPA00277">
    <property type="reaction ID" value="UER00407"/>
</dbReference>
<dbReference type="GO" id="GO:0006747">
    <property type="term" value="P:FAD biosynthetic process"/>
    <property type="evidence" value="ECO:0007669"/>
    <property type="project" value="UniProtKB-UniRule"/>
</dbReference>
<keyword evidence="9 15" id="KW-0418">Kinase</keyword>
<dbReference type="InterPro" id="IPR015864">
    <property type="entry name" value="FAD_synthase"/>
</dbReference>
<dbReference type="GO" id="GO:0008531">
    <property type="term" value="F:riboflavin kinase activity"/>
    <property type="evidence" value="ECO:0007669"/>
    <property type="project" value="UniProtKB-UniRule"/>
</dbReference>
<dbReference type="InterPro" id="IPR023465">
    <property type="entry name" value="Riboflavin_kinase_dom_sf"/>
</dbReference>
<proteinExistence type="inferred from homology"/>
<dbReference type="InterPro" id="IPR015865">
    <property type="entry name" value="Riboflavin_kinase_bac/euk"/>
</dbReference>
<evidence type="ECO:0000313" key="17">
    <source>
        <dbReference type="EMBL" id="AZA09072.1"/>
    </source>
</evidence>